<dbReference type="EMBL" id="QUAV01000005">
    <property type="protein sequence ID" value="TPR23478.1"/>
    <property type="molecule type" value="Genomic_DNA"/>
</dbReference>
<evidence type="ECO:0000313" key="2">
    <source>
        <dbReference type="EMBL" id="TPR43005.1"/>
    </source>
</evidence>
<dbReference type="Proteomes" id="UP000784700">
    <property type="component" value="Unassembled WGS sequence"/>
</dbReference>
<keyword evidence="3" id="KW-1185">Reference proteome</keyword>
<dbReference type="OrthoDB" id="2166423at2"/>
<dbReference type="GO" id="GO:0006355">
    <property type="term" value="P:regulation of DNA-templated transcription"/>
    <property type="evidence" value="ECO:0007669"/>
    <property type="project" value="InterPro"/>
</dbReference>
<evidence type="ECO:0000313" key="4">
    <source>
        <dbReference type="Proteomes" id="UP000784700"/>
    </source>
</evidence>
<reference evidence="2 3" key="1">
    <citation type="submission" date="2018-08" db="EMBL/GenBank/DDBJ databases">
        <title>Comparative genomics of wild bee and flower associated Lactobacillus reveals potential adaptation to the bee host.</title>
        <authorList>
            <person name="Vuong H.Q."/>
            <person name="Mcfrederick Q.S."/>
        </authorList>
    </citation>
    <scope>NUCLEOTIDE SEQUENCE</scope>
    <source>
        <strain evidence="1 3">HV_13</strain>
        <strain evidence="2">HV_63</strain>
    </source>
</reference>
<protein>
    <submittedName>
        <fullName evidence="2">Uncharacterized protein</fullName>
    </submittedName>
</protein>
<comment type="caution">
    <text evidence="2">The sequence shown here is derived from an EMBL/GenBank/DDBJ whole genome shotgun (WGS) entry which is preliminary data.</text>
</comment>
<dbReference type="GeneID" id="58108864"/>
<proteinExistence type="predicted"/>
<dbReference type="EMBL" id="QUBG01000008">
    <property type="protein sequence ID" value="TPR43005.1"/>
    <property type="molecule type" value="Genomic_DNA"/>
</dbReference>
<dbReference type="Gene3D" id="1.10.1220.10">
    <property type="entry name" value="Met repressor-like"/>
    <property type="match status" value="1"/>
</dbReference>
<evidence type="ECO:0000313" key="3">
    <source>
        <dbReference type="Proteomes" id="UP000777560"/>
    </source>
</evidence>
<sequence length="88" mass="10081">MVLNNGTYFNINRDSSAQYELNEIANGISAKLDNQRSVKVSPMLDDYLLINSMINGYTEMGNLNQEISREFAPCEADAENKLIRMRFR</sequence>
<dbReference type="Proteomes" id="UP000777560">
    <property type="component" value="Unassembled WGS sequence"/>
</dbReference>
<accession>A0A2S2JLH2</accession>
<dbReference type="RefSeq" id="WP_105964033.1">
    <property type="nucleotide sequence ID" value="NZ_BAABXB010000053.1"/>
</dbReference>
<organism evidence="2 4">
    <name type="scientific">Apilactobacillus micheneri</name>
    <dbReference type="NCBI Taxonomy" id="1899430"/>
    <lineage>
        <taxon>Bacteria</taxon>
        <taxon>Bacillati</taxon>
        <taxon>Bacillota</taxon>
        <taxon>Bacilli</taxon>
        <taxon>Lactobacillales</taxon>
        <taxon>Lactobacillaceae</taxon>
        <taxon>Apilactobacillus</taxon>
    </lineage>
</organism>
<dbReference type="InterPro" id="IPR013321">
    <property type="entry name" value="Arc_rbn_hlx_hlx"/>
</dbReference>
<gene>
    <name evidence="1" type="ORF">DY114_07070</name>
    <name evidence="2" type="ORF">DY130_06585</name>
</gene>
<dbReference type="AlphaFoldDB" id="A0A2S2JLH2"/>
<evidence type="ECO:0000313" key="1">
    <source>
        <dbReference type="EMBL" id="TPR23478.1"/>
    </source>
</evidence>
<name>A0A2S2JLH2_9LACO</name>